<dbReference type="Gene3D" id="3.10.20.70">
    <property type="entry name" value="Glutamine synthetase, N-terminal domain"/>
    <property type="match status" value="1"/>
</dbReference>
<evidence type="ECO:0000256" key="14">
    <source>
        <dbReference type="PROSITE-ProRule" id="PRU01330"/>
    </source>
</evidence>
<dbReference type="PANTHER" id="PTHR43407">
    <property type="entry name" value="GLUTAMINE SYNTHETASE"/>
    <property type="match status" value="1"/>
</dbReference>
<dbReference type="PROSITE" id="PS51986">
    <property type="entry name" value="GS_BETA_GRASP"/>
    <property type="match status" value="1"/>
</dbReference>
<dbReference type="OrthoDB" id="9807095at2"/>
<evidence type="ECO:0000256" key="11">
    <source>
        <dbReference type="PIRSR" id="PIRSR604809-1"/>
    </source>
</evidence>
<dbReference type="SUPFAM" id="SSF55931">
    <property type="entry name" value="Glutamine synthetase/guanido kinase"/>
    <property type="match status" value="1"/>
</dbReference>
<evidence type="ECO:0000313" key="19">
    <source>
        <dbReference type="Proteomes" id="UP000618460"/>
    </source>
</evidence>
<dbReference type="GO" id="GO:0006542">
    <property type="term" value="P:glutamine biosynthetic process"/>
    <property type="evidence" value="ECO:0007669"/>
    <property type="project" value="InterPro"/>
</dbReference>
<comment type="similarity">
    <text evidence="2 14 15">Belongs to the glutamine synthetase family.</text>
</comment>
<dbReference type="GO" id="GO:0046872">
    <property type="term" value="F:metal ion binding"/>
    <property type="evidence" value="ECO:0007669"/>
    <property type="project" value="UniProtKB-KW"/>
</dbReference>
<feature type="binding site" evidence="13">
    <location>
        <position position="131"/>
    </location>
    <ligand>
        <name>Mg(2+)</name>
        <dbReference type="ChEBI" id="CHEBI:18420"/>
        <label>1</label>
    </ligand>
</feature>
<evidence type="ECO:0000256" key="6">
    <source>
        <dbReference type="ARBA" id="ARBA00022598"/>
    </source>
</evidence>
<dbReference type="Gene3D" id="3.30.590.10">
    <property type="entry name" value="Glutamine synthetase/guanido kinase, catalytic domain"/>
    <property type="match status" value="1"/>
</dbReference>
<keyword evidence="8 12" id="KW-0067">ATP-binding</keyword>
<dbReference type="PROSITE" id="PS00181">
    <property type="entry name" value="GLNA_ATP"/>
    <property type="match status" value="1"/>
</dbReference>
<feature type="binding site" evidence="12">
    <location>
        <position position="181"/>
    </location>
    <ligand>
        <name>ATP</name>
        <dbReference type="ChEBI" id="CHEBI:30616"/>
    </ligand>
</feature>
<protein>
    <recommendedName>
        <fullName evidence="4">Glutamine synthetase</fullName>
        <ecNumber evidence="3">6.3.1.2</ecNumber>
    </recommendedName>
    <alternativeName>
        <fullName evidence="10">Glutamate--ammonia ligase</fullName>
    </alternativeName>
    <alternativeName>
        <fullName evidence="9">Glutamine synthetase I alpha</fullName>
    </alternativeName>
</protein>
<evidence type="ECO:0000256" key="2">
    <source>
        <dbReference type="ARBA" id="ARBA00009897"/>
    </source>
</evidence>
<evidence type="ECO:0000256" key="8">
    <source>
        <dbReference type="ARBA" id="ARBA00022840"/>
    </source>
</evidence>
<feature type="binding site" evidence="13">
    <location>
        <position position="129"/>
    </location>
    <ligand>
        <name>Mg(2+)</name>
        <dbReference type="ChEBI" id="CHEBI:18420"/>
        <label>1</label>
    </ligand>
</feature>
<evidence type="ECO:0000256" key="1">
    <source>
        <dbReference type="ARBA" id="ARBA00004496"/>
    </source>
</evidence>
<dbReference type="Pfam" id="PF03951">
    <property type="entry name" value="Gln-synt_N"/>
    <property type="match status" value="1"/>
</dbReference>
<dbReference type="PROSITE" id="PS51987">
    <property type="entry name" value="GS_CATALYTIC"/>
    <property type="match status" value="1"/>
</dbReference>
<evidence type="ECO:0000313" key="18">
    <source>
        <dbReference type="EMBL" id="GGM26131.1"/>
    </source>
</evidence>
<evidence type="ECO:0000256" key="10">
    <source>
        <dbReference type="ARBA" id="ARBA00030668"/>
    </source>
</evidence>
<evidence type="ECO:0000256" key="13">
    <source>
        <dbReference type="PIRSR" id="PIRSR604809-3"/>
    </source>
</evidence>
<reference evidence="18" key="2">
    <citation type="submission" date="2020-09" db="EMBL/GenBank/DDBJ databases">
        <authorList>
            <person name="Sun Q."/>
            <person name="Zhou Y."/>
        </authorList>
    </citation>
    <scope>NUCLEOTIDE SEQUENCE</scope>
    <source>
        <strain evidence="18">CGMCC 1.6333</strain>
    </source>
</reference>
<evidence type="ECO:0000256" key="9">
    <source>
        <dbReference type="ARBA" id="ARBA00030136"/>
    </source>
</evidence>
<dbReference type="GO" id="GO:0005524">
    <property type="term" value="F:ATP binding"/>
    <property type="evidence" value="ECO:0007669"/>
    <property type="project" value="UniProtKB-KW"/>
</dbReference>
<dbReference type="GO" id="GO:0005737">
    <property type="term" value="C:cytoplasm"/>
    <property type="evidence" value="ECO:0007669"/>
    <property type="project" value="UniProtKB-SubCell"/>
</dbReference>
<feature type="binding site" evidence="13">
    <location>
        <position position="242"/>
    </location>
    <ligand>
        <name>Mg(2+)</name>
        <dbReference type="ChEBI" id="CHEBI:18420"/>
        <label>1</label>
    </ligand>
</feature>
<proteinExistence type="inferred from homology"/>
<dbReference type="EC" id="6.3.1.2" evidence="3"/>
<name>A0A917TJU9_9BACI</name>
<evidence type="ECO:0000256" key="3">
    <source>
        <dbReference type="ARBA" id="ARBA00012937"/>
    </source>
</evidence>
<feature type="binding site" evidence="11">
    <location>
        <position position="313"/>
    </location>
    <ligand>
        <name>L-glutamate</name>
        <dbReference type="ChEBI" id="CHEBI:29985"/>
    </ligand>
</feature>
<feature type="binding site" evidence="11">
    <location>
        <begin position="237"/>
        <end position="238"/>
    </location>
    <ligand>
        <name>L-glutamate</name>
        <dbReference type="ChEBI" id="CHEBI:29985"/>
    </ligand>
</feature>
<gene>
    <name evidence="18" type="primary">glnA</name>
    <name evidence="18" type="ORF">GCM10011351_09700</name>
</gene>
<feature type="binding site" evidence="11">
    <location>
        <position position="332"/>
    </location>
    <ligand>
        <name>L-glutamate</name>
        <dbReference type="ChEBI" id="CHEBI:29985"/>
    </ligand>
</feature>
<keyword evidence="13" id="KW-0479">Metal-binding</keyword>
<evidence type="ECO:0000259" key="17">
    <source>
        <dbReference type="PROSITE" id="PS51987"/>
    </source>
</evidence>
<feature type="binding site" evidence="13">
    <location>
        <position position="186"/>
    </location>
    <ligand>
        <name>Mg(2+)</name>
        <dbReference type="ChEBI" id="CHEBI:18420"/>
        <label>1</label>
    </ligand>
</feature>
<feature type="binding site" evidence="13">
    <location>
        <position position="330"/>
    </location>
    <ligand>
        <name>Mg(2+)</name>
        <dbReference type="ChEBI" id="CHEBI:18420"/>
        <label>1</label>
    </ligand>
</feature>
<accession>A0A917TJU9</accession>
<feature type="binding site" evidence="11">
    <location>
        <position position="301"/>
    </location>
    <ligand>
        <name>L-glutamate</name>
        <dbReference type="ChEBI" id="CHEBI:29985"/>
    </ligand>
</feature>
<sequence length="435" mass="49505">MNREYIVNAIKEENVEFIRLEFTDLLGDTKNVEVPVSEIDAVLEKKVMFDSSSIVGFTSIEASDMNLHPDLETFNIVPPALEGGESVARFICDIYTPEGEPFKGDPRSILKRALKEASDLGYDVKLGPEPEFFLFQKDERGYHTNELNDRAGYFDTSPFDRGETCRRNIAKTLQKFGFVMEASHKEVANGQHEINWRFDSGLNTADKIQTFKYVVRNIAANYNMHATFMPKPLSGQNGSGMHINISLFKDNKNAFFDENKEDKLSETARYFISGVLKHAKALTAITNPTINSYKRLVPGYEAPVSVAWSHSNRSCMIRIPATRGQGTRFEVRSPDPTANPYLAIAALIYAGLYGIKEQYELGPVETRNLFEVESDDVPTLPTNLKEAIEFLKKDNVISDALGKYAFQKFIEEKEDEWLDYNLQVTEWERKKYMSR</sequence>
<dbReference type="AlphaFoldDB" id="A0A917TJU9"/>
<keyword evidence="6" id="KW-0436">Ligase</keyword>
<feature type="binding site" evidence="12">
    <location>
        <position position="313"/>
    </location>
    <ligand>
        <name>ATP</name>
        <dbReference type="ChEBI" id="CHEBI:30616"/>
    </ligand>
</feature>
<dbReference type="InterPro" id="IPR027303">
    <property type="entry name" value="Gln_synth_gly_rich_site"/>
</dbReference>
<comment type="cofactor">
    <cofactor evidence="13">
        <name>Mg(2+)</name>
        <dbReference type="ChEBI" id="CHEBI:18420"/>
    </cofactor>
    <text evidence="13">Binds 2 Mg(2+) ions per subunit.</text>
</comment>
<reference evidence="18" key="1">
    <citation type="journal article" date="2014" name="Int. J. Syst. Evol. Microbiol.">
        <title>Complete genome sequence of Corynebacterium casei LMG S-19264T (=DSM 44701T), isolated from a smear-ripened cheese.</title>
        <authorList>
            <consortium name="US DOE Joint Genome Institute (JGI-PGF)"/>
            <person name="Walter F."/>
            <person name="Albersmeier A."/>
            <person name="Kalinowski J."/>
            <person name="Ruckert C."/>
        </authorList>
    </citation>
    <scope>NUCLEOTIDE SEQUENCE</scope>
    <source>
        <strain evidence="18">CGMCC 1.6333</strain>
    </source>
</reference>
<keyword evidence="13" id="KW-0460">Magnesium</keyword>
<dbReference type="EMBL" id="BMLG01000002">
    <property type="protein sequence ID" value="GGM26131.1"/>
    <property type="molecule type" value="Genomic_DNA"/>
</dbReference>
<dbReference type="NCBIfam" id="TIGR00653">
    <property type="entry name" value="GlnA"/>
    <property type="match status" value="1"/>
</dbReference>
<feature type="domain" description="GS catalytic" evidence="17">
    <location>
        <begin position="106"/>
        <end position="435"/>
    </location>
</feature>
<evidence type="ECO:0000256" key="12">
    <source>
        <dbReference type="PIRSR" id="PIRSR604809-2"/>
    </source>
</evidence>
<evidence type="ECO:0000256" key="5">
    <source>
        <dbReference type="ARBA" id="ARBA00022490"/>
    </source>
</evidence>
<comment type="subcellular location">
    <subcellularLocation>
        <location evidence="1">Cytoplasm</location>
    </subcellularLocation>
</comment>
<organism evidence="18 19">
    <name type="scientific">Paraliobacillus quinghaiensis</name>
    <dbReference type="NCBI Taxonomy" id="470815"/>
    <lineage>
        <taxon>Bacteria</taxon>
        <taxon>Bacillati</taxon>
        <taxon>Bacillota</taxon>
        <taxon>Bacilli</taxon>
        <taxon>Bacillales</taxon>
        <taxon>Bacillaceae</taxon>
        <taxon>Paraliobacillus</taxon>
    </lineage>
</organism>
<dbReference type="InterPro" id="IPR036651">
    <property type="entry name" value="Gln_synt_N_sf"/>
</dbReference>
<dbReference type="InterPro" id="IPR004809">
    <property type="entry name" value="Gln_synth_I"/>
</dbReference>
<feature type="binding site" evidence="11">
    <location>
        <position position="295"/>
    </location>
    <ligand>
        <name>L-glutamate</name>
        <dbReference type="ChEBI" id="CHEBI:29985"/>
    </ligand>
</feature>
<dbReference type="SUPFAM" id="SSF54368">
    <property type="entry name" value="Glutamine synthetase, N-terminal domain"/>
    <property type="match status" value="1"/>
</dbReference>
<feature type="binding site" evidence="13">
    <location>
        <position position="193"/>
    </location>
    <ligand>
        <name>Mg(2+)</name>
        <dbReference type="ChEBI" id="CHEBI:18420"/>
        <label>1</label>
    </ligand>
</feature>
<keyword evidence="7 12" id="KW-0547">Nucleotide-binding</keyword>
<dbReference type="PANTHER" id="PTHR43407:SF1">
    <property type="entry name" value="LENGSIN"/>
    <property type="match status" value="1"/>
</dbReference>
<evidence type="ECO:0000256" key="15">
    <source>
        <dbReference type="RuleBase" id="RU000384"/>
    </source>
</evidence>
<evidence type="ECO:0000256" key="7">
    <source>
        <dbReference type="ARBA" id="ARBA00022741"/>
    </source>
</evidence>
<dbReference type="SMART" id="SM01230">
    <property type="entry name" value="Gln-synt_C"/>
    <property type="match status" value="1"/>
</dbReference>
<dbReference type="GO" id="GO:0016020">
    <property type="term" value="C:membrane"/>
    <property type="evidence" value="ECO:0007669"/>
    <property type="project" value="TreeGrafter"/>
</dbReference>
<dbReference type="InterPro" id="IPR008147">
    <property type="entry name" value="Gln_synt_N"/>
</dbReference>
<dbReference type="GO" id="GO:0004356">
    <property type="term" value="F:glutamine synthetase activity"/>
    <property type="evidence" value="ECO:0007669"/>
    <property type="project" value="UniProtKB-EC"/>
</dbReference>
<dbReference type="InterPro" id="IPR014746">
    <property type="entry name" value="Gln_synth/guanido_kin_cat_dom"/>
</dbReference>
<evidence type="ECO:0000256" key="4">
    <source>
        <dbReference type="ARBA" id="ARBA00021364"/>
    </source>
</evidence>
<dbReference type="Pfam" id="PF00120">
    <property type="entry name" value="Gln-synt_C"/>
    <property type="match status" value="1"/>
</dbReference>
<dbReference type="InterPro" id="IPR008146">
    <property type="entry name" value="Gln_synth_cat_dom"/>
</dbReference>
<dbReference type="RefSeq" id="WP_117153490.1">
    <property type="nucleotide sequence ID" value="NZ_BMLG01000002.1"/>
</dbReference>
<feature type="domain" description="GS beta-grasp" evidence="16">
    <location>
        <begin position="13"/>
        <end position="99"/>
    </location>
</feature>
<keyword evidence="19" id="KW-1185">Reference proteome</keyword>
<evidence type="ECO:0000259" key="16">
    <source>
        <dbReference type="PROSITE" id="PS51986"/>
    </source>
</evidence>
<keyword evidence="5" id="KW-0963">Cytoplasm</keyword>
<comment type="caution">
    <text evidence="18">The sequence shown here is derived from an EMBL/GenBank/DDBJ whole genome shotgun (WGS) entry which is preliminary data.</text>
</comment>
<dbReference type="Proteomes" id="UP000618460">
    <property type="component" value="Unassembled WGS sequence"/>
</dbReference>